<gene>
    <name evidence="7" type="primary">LOC104592121</name>
</gene>
<dbReference type="GO" id="GO:0003700">
    <property type="term" value="F:DNA-binding transcription factor activity"/>
    <property type="evidence" value="ECO:0000318"/>
    <property type="project" value="GO_Central"/>
</dbReference>
<name>A0A1U7ZE54_NELNU</name>
<feature type="compositionally biased region" description="Polar residues" evidence="5">
    <location>
        <begin position="252"/>
        <end position="276"/>
    </location>
</feature>
<evidence type="ECO:0000256" key="5">
    <source>
        <dbReference type="SAM" id="MobiDB-lite"/>
    </source>
</evidence>
<keyword evidence="2" id="KW-0805">Transcription regulation</keyword>
<keyword evidence="6" id="KW-1185">Reference proteome</keyword>
<protein>
    <submittedName>
        <fullName evidence="7">Transcription factor FER-LIKE IRON DEFICIENCY-INDUCED TRANSCRIPTION FACTOR-like</fullName>
    </submittedName>
</protein>
<evidence type="ECO:0000313" key="7">
    <source>
        <dbReference type="RefSeq" id="XP_010249626.1"/>
    </source>
</evidence>
<evidence type="ECO:0000256" key="2">
    <source>
        <dbReference type="ARBA" id="ARBA00023015"/>
    </source>
</evidence>
<dbReference type="OrthoDB" id="1892097at2759"/>
<dbReference type="PROSITE" id="PS50888">
    <property type="entry name" value="BHLH"/>
    <property type="match status" value="1"/>
</dbReference>
<dbReference type="GeneID" id="104592121"/>
<dbReference type="GO" id="GO:0043565">
    <property type="term" value="F:sequence-specific DNA binding"/>
    <property type="evidence" value="ECO:0000318"/>
    <property type="project" value="GO_Central"/>
</dbReference>
<dbReference type="InterPro" id="IPR011598">
    <property type="entry name" value="bHLH_dom"/>
</dbReference>
<dbReference type="GO" id="GO:0005634">
    <property type="term" value="C:nucleus"/>
    <property type="evidence" value="ECO:0000318"/>
    <property type="project" value="GO_Central"/>
</dbReference>
<dbReference type="InterPro" id="IPR036638">
    <property type="entry name" value="HLH_DNA-bd_sf"/>
</dbReference>
<dbReference type="Proteomes" id="UP000189703">
    <property type="component" value="Unplaced"/>
</dbReference>
<proteinExistence type="predicted"/>
<evidence type="ECO:0000256" key="4">
    <source>
        <dbReference type="ARBA" id="ARBA00023242"/>
    </source>
</evidence>
<sequence length="385" mass="43505">METEVGAFSFQEQNQATLNPRPRYLDMISSWLDQDDIYNPTFPQEVEMLNDPLFQFITSDLESNLFSHPPRPDTDESLVHLHDFDPQPSPESVQSVDTKLTQNQMLVDVCDAFLDSDYLGLIAPAESQGSIDDHVFQSIMDSTTPTLVDSVEVDTPQPINTNAVDNATTTEPQPYVEEDDEEATDDDPKPGVPSCKNLISERNRRKRLSQQLLALRALVPNITKMDKRSVLVDALSYLKGIHEEIARLQKGVKQQQQPKTLNNLPETWPDNPTSIPRTRRRGSASNATSRTKPHIIEMETEKMEDRRFIVKITCKGGSGAGGEVLRVMESLGFEITYTSLERIKPQFIQTTVFFRVRKPVKMTEEKLKNYIASTALKSGLSIQKH</sequence>
<evidence type="ECO:0000256" key="1">
    <source>
        <dbReference type="ARBA" id="ARBA00004123"/>
    </source>
</evidence>
<dbReference type="Pfam" id="PF00010">
    <property type="entry name" value="HLH"/>
    <property type="match status" value="1"/>
</dbReference>
<dbReference type="GO" id="GO:0046983">
    <property type="term" value="F:protein dimerization activity"/>
    <property type="evidence" value="ECO:0007669"/>
    <property type="project" value="InterPro"/>
</dbReference>
<feature type="compositionally biased region" description="Acidic residues" evidence="5">
    <location>
        <begin position="176"/>
        <end position="185"/>
    </location>
</feature>
<evidence type="ECO:0000313" key="6">
    <source>
        <dbReference type="Proteomes" id="UP000189703"/>
    </source>
</evidence>
<dbReference type="RefSeq" id="XP_010249626.1">
    <property type="nucleotide sequence ID" value="XM_010251324.2"/>
</dbReference>
<dbReference type="PANTHER" id="PTHR31945">
    <property type="entry name" value="TRANSCRIPTION FACTOR SCREAM2-RELATED"/>
    <property type="match status" value="1"/>
</dbReference>
<keyword evidence="3" id="KW-0804">Transcription</keyword>
<dbReference type="InterPro" id="IPR051358">
    <property type="entry name" value="TF_AMS/ICE1/BHLH6-like"/>
</dbReference>
<dbReference type="SUPFAM" id="SSF47459">
    <property type="entry name" value="HLH, helix-loop-helix DNA-binding domain"/>
    <property type="match status" value="1"/>
</dbReference>
<feature type="region of interest" description="Disordered" evidence="5">
    <location>
        <begin position="156"/>
        <end position="196"/>
    </location>
</feature>
<dbReference type="PANTHER" id="PTHR31945:SF26">
    <property type="entry name" value="TRANSCRIPTION FACTOR BHLH35"/>
    <property type="match status" value="1"/>
</dbReference>
<evidence type="ECO:0000256" key="3">
    <source>
        <dbReference type="ARBA" id="ARBA00023163"/>
    </source>
</evidence>
<dbReference type="Gene3D" id="4.10.280.10">
    <property type="entry name" value="Helix-loop-helix DNA-binding domain"/>
    <property type="match status" value="1"/>
</dbReference>
<accession>A0A1U7ZE54</accession>
<organism evidence="6 7">
    <name type="scientific">Nelumbo nucifera</name>
    <name type="common">Sacred lotus</name>
    <dbReference type="NCBI Taxonomy" id="4432"/>
    <lineage>
        <taxon>Eukaryota</taxon>
        <taxon>Viridiplantae</taxon>
        <taxon>Streptophyta</taxon>
        <taxon>Embryophyta</taxon>
        <taxon>Tracheophyta</taxon>
        <taxon>Spermatophyta</taxon>
        <taxon>Magnoliopsida</taxon>
        <taxon>Proteales</taxon>
        <taxon>Nelumbonaceae</taxon>
        <taxon>Nelumbo</taxon>
    </lineage>
</organism>
<comment type="subcellular location">
    <subcellularLocation>
        <location evidence="1">Nucleus</location>
    </subcellularLocation>
</comment>
<dbReference type="GO" id="GO:0006355">
    <property type="term" value="P:regulation of DNA-templated transcription"/>
    <property type="evidence" value="ECO:0000318"/>
    <property type="project" value="GO_Central"/>
</dbReference>
<dbReference type="OMA" id="MSCADIS"/>
<reference evidence="7" key="1">
    <citation type="submission" date="2025-08" db="UniProtKB">
        <authorList>
            <consortium name="RefSeq"/>
        </authorList>
    </citation>
    <scope>IDENTIFICATION</scope>
</reference>
<dbReference type="AlphaFoldDB" id="A0A1U7ZE54"/>
<keyword evidence="4" id="KW-0539">Nucleus</keyword>
<feature type="region of interest" description="Disordered" evidence="5">
    <location>
        <begin position="250"/>
        <end position="290"/>
    </location>
</feature>
<dbReference type="KEGG" id="nnu:104592121"/>
<dbReference type="SMART" id="SM00353">
    <property type="entry name" value="HLH"/>
    <property type="match status" value="1"/>
</dbReference>
<feature type="compositionally biased region" description="Polar residues" evidence="5">
    <location>
        <begin position="157"/>
        <end position="172"/>
    </location>
</feature>